<name>A0A6B0RPH5_9CETA</name>
<feature type="compositionally biased region" description="Polar residues" evidence="1">
    <location>
        <begin position="8"/>
        <end position="25"/>
    </location>
</feature>
<dbReference type="Proteomes" id="UP000322234">
    <property type="component" value="Unassembled WGS sequence"/>
</dbReference>
<keyword evidence="3" id="KW-1185">Reference proteome</keyword>
<dbReference type="EMBL" id="VBQZ03000059">
    <property type="protein sequence ID" value="MXQ89816.1"/>
    <property type="molecule type" value="Genomic_DNA"/>
</dbReference>
<accession>A0A6B0RPH5</accession>
<comment type="caution">
    <text evidence="2">The sequence shown here is derived from an EMBL/GenBank/DDBJ whole genome shotgun (WGS) entry which is preliminary data.</text>
</comment>
<evidence type="ECO:0000313" key="3">
    <source>
        <dbReference type="Proteomes" id="UP000322234"/>
    </source>
</evidence>
<organism evidence="2 3">
    <name type="scientific">Bos mutus</name>
    <name type="common">wild yak</name>
    <dbReference type="NCBI Taxonomy" id="72004"/>
    <lineage>
        <taxon>Eukaryota</taxon>
        <taxon>Metazoa</taxon>
        <taxon>Chordata</taxon>
        <taxon>Craniata</taxon>
        <taxon>Vertebrata</taxon>
        <taxon>Euteleostomi</taxon>
        <taxon>Mammalia</taxon>
        <taxon>Eutheria</taxon>
        <taxon>Laurasiatheria</taxon>
        <taxon>Artiodactyla</taxon>
        <taxon>Ruminantia</taxon>
        <taxon>Pecora</taxon>
        <taxon>Bovidae</taxon>
        <taxon>Bovinae</taxon>
        <taxon>Bos</taxon>
    </lineage>
</organism>
<evidence type="ECO:0000256" key="1">
    <source>
        <dbReference type="SAM" id="MobiDB-lite"/>
    </source>
</evidence>
<dbReference type="AlphaFoldDB" id="A0A6B0RPH5"/>
<evidence type="ECO:0000313" key="2">
    <source>
        <dbReference type="EMBL" id="MXQ89816.1"/>
    </source>
</evidence>
<reference evidence="2" key="1">
    <citation type="submission" date="2019-10" db="EMBL/GenBank/DDBJ databases">
        <title>The sequence and de novo assembly of the wild yak genome.</title>
        <authorList>
            <person name="Liu Y."/>
        </authorList>
    </citation>
    <scope>NUCLEOTIDE SEQUENCE [LARGE SCALE GENOMIC DNA]</scope>
    <source>
        <strain evidence="2">WY2019</strain>
    </source>
</reference>
<feature type="region of interest" description="Disordered" evidence="1">
    <location>
        <begin position="1"/>
        <end position="29"/>
    </location>
</feature>
<protein>
    <submittedName>
        <fullName evidence="2">Uncharacterized protein</fullName>
    </submittedName>
</protein>
<sequence>MSKPKAFQRQQRSFGDAPPTTSSQDRNQHGVVCAKGSFLKPLSAHLVPRQLHLMSADTGLLGREQRLPLYLPQSLNARISSGPHEHLQVGEQRLTDKQMARESWFPSKAAQGFGHLGGKKESTKIKTLTGVEGLGNAIGSTQRVSESSVHSAPVPRRGRGRDWKWLSSASFARAVPAAGRVRAELVRASPGSRRG</sequence>
<proteinExistence type="predicted"/>
<gene>
    <name evidence="2" type="ORF">E5288_WYG020532</name>
</gene>